<sequence>MQRRHGQAHSFGGGCRRMTRGRDFLRSGGRGAIGGLSNVAAGAWGPAPAFSTVRRRSRQPSGGKRLSAAGDALSAAAGEHYPAGIAGCDAGLLQIRS</sequence>
<dbReference type="EMBL" id="CM023484">
    <property type="protein sequence ID" value="KAH6931833.1"/>
    <property type="molecule type" value="Genomic_DNA"/>
</dbReference>
<evidence type="ECO:0000313" key="2">
    <source>
        <dbReference type="Proteomes" id="UP000821845"/>
    </source>
</evidence>
<name>A0ACB7SDP4_HYAAI</name>
<proteinExistence type="predicted"/>
<reference evidence="1" key="1">
    <citation type="submission" date="2020-05" db="EMBL/GenBank/DDBJ databases">
        <title>Large-scale comparative analyses of tick genomes elucidate their genetic diversity and vector capacities.</title>
        <authorList>
            <person name="Jia N."/>
            <person name="Wang J."/>
            <person name="Shi W."/>
            <person name="Du L."/>
            <person name="Sun Y."/>
            <person name="Zhan W."/>
            <person name="Jiang J."/>
            <person name="Wang Q."/>
            <person name="Zhang B."/>
            <person name="Ji P."/>
            <person name="Sakyi L.B."/>
            <person name="Cui X."/>
            <person name="Yuan T."/>
            <person name="Jiang B."/>
            <person name="Yang W."/>
            <person name="Lam T.T.-Y."/>
            <person name="Chang Q."/>
            <person name="Ding S."/>
            <person name="Wang X."/>
            <person name="Zhu J."/>
            <person name="Ruan X."/>
            <person name="Zhao L."/>
            <person name="Wei J."/>
            <person name="Que T."/>
            <person name="Du C."/>
            <person name="Cheng J."/>
            <person name="Dai P."/>
            <person name="Han X."/>
            <person name="Huang E."/>
            <person name="Gao Y."/>
            <person name="Liu J."/>
            <person name="Shao H."/>
            <person name="Ye R."/>
            <person name="Li L."/>
            <person name="Wei W."/>
            <person name="Wang X."/>
            <person name="Wang C."/>
            <person name="Yang T."/>
            <person name="Huo Q."/>
            <person name="Li W."/>
            <person name="Guo W."/>
            <person name="Chen H."/>
            <person name="Zhou L."/>
            <person name="Ni X."/>
            <person name="Tian J."/>
            <person name="Zhou Y."/>
            <person name="Sheng Y."/>
            <person name="Liu T."/>
            <person name="Pan Y."/>
            <person name="Xia L."/>
            <person name="Li J."/>
            <person name="Zhao F."/>
            <person name="Cao W."/>
        </authorList>
    </citation>
    <scope>NUCLEOTIDE SEQUENCE</scope>
    <source>
        <strain evidence="1">Hyas-2018</strain>
    </source>
</reference>
<accession>A0ACB7SDP4</accession>
<dbReference type="Proteomes" id="UP000821845">
    <property type="component" value="Chromosome 4"/>
</dbReference>
<keyword evidence="2" id="KW-1185">Reference proteome</keyword>
<evidence type="ECO:0000313" key="1">
    <source>
        <dbReference type="EMBL" id="KAH6931833.1"/>
    </source>
</evidence>
<protein>
    <submittedName>
        <fullName evidence="1">Uncharacterized protein</fullName>
    </submittedName>
</protein>
<gene>
    <name evidence="1" type="ORF">HPB50_000898</name>
</gene>
<comment type="caution">
    <text evidence="1">The sequence shown here is derived from an EMBL/GenBank/DDBJ whole genome shotgun (WGS) entry which is preliminary data.</text>
</comment>
<organism evidence="1 2">
    <name type="scientific">Hyalomma asiaticum</name>
    <name type="common">Tick</name>
    <dbReference type="NCBI Taxonomy" id="266040"/>
    <lineage>
        <taxon>Eukaryota</taxon>
        <taxon>Metazoa</taxon>
        <taxon>Ecdysozoa</taxon>
        <taxon>Arthropoda</taxon>
        <taxon>Chelicerata</taxon>
        <taxon>Arachnida</taxon>
        <taxon>Acari</taxon>
        <taxon>Parasitiformes</taxon>
        <taxon>Ixodida</taxon>
        <taxon>Ixodoidea</taxon>
        <taxon>Ixodidae</taxon>
        <taxon>Hyalomminae</taxon>
        <taxon>Hyalomma</taxon>
    </lineage>
</organism>